<dbReference type="GO" id="GO:0045893">
    <property type="term" value="P:positive regulation of DNA-templated transcription"/>
    <property type="evidence" value="ECO:0007669"/>
    <property type="project" value="TreeGrafter"/>
</dbReference>
<evidence type="ECO:0000256" key="7">
    <source>
        <dbReference type="SAM" id="MobiDB-lite"/>
    </source>
</evidence>
<keyword evidence="3 6" id="KW-0863">Zinc-finger</keyword>
<dbReference type="GO" id="GO:0048188">
    <property type="term" value="C:Set1C/COMPASS complex"/>
    <property type="evidence" value="ECO:0007669"/>
    <property type="project" value="InterPro"/>
</dbReference>
<evidence type="ECO:0000313" key="10">
    <source>
        <dbReference type="Proteomes" id="UP001295684"/>
    </source>
</evidence>
<evidence type="ECO:0000256" key="5">
    <source>
        <dbReference type="ARBA" id="ARBA00023242"/>
    </source>
</evidence>
<sequence length="200" mass="22894">MQLSITEKILGFKHSKKMELVESTLNNLVRKQQNSKEDSQLTDGLNNILKQITEIREANQKADHDPTIEEKAGQRTRAEKGKASTYCGKKRKSEGCKIYTPIDPNSLTLTQRAYYLGHELSAANKERDLEQADASSENLGPDSKGQKRYCVCEKFWDGSEMIECDKCKKWYHPPCLGITAEERETIIITKEWICKFCKVE</sequence>
<dbReference type="AlphaFoldDB" id="A0AAD1UR63"/>
<dbReference type="InterPro" id="IPR013083">
    <property type="entry name" value="Znf_RING/FYVE/PHD"/>
</dbReference>
<dbReference type="PROSITE" id="PS01359">
    <property type="entry name" value="ZF_PHD_1"/>
    <property type="match status" value="1"/>
</dbReference>
<accession>A0AAD1UR63</accession>
<dbReference type="PROSITE" id="PS50016">
    <property type="entry name" value="ZF_PHD_2"/>
    <property type="match status" value="1"/>
</dbReference>
<keyword evidence="4" id="KW-0862">Zinc</keyword>
<reference evidence="9" key="1">
    <citation type="submission" date="2023-07" db="EMBL/GenBank/DDBJ databases">
        <authorList>
            <consortium name="AG Swart"/>
            <person name="Singh M."/>
            <person name="Singh A."/>
            <person name="Seah K."/>
            <person name="Emmerich C."/>
        </authorList>
    </citation>
    <scope>NUCLEOTIDE SEQUENCE</scope>
    <source>
        <strain evidence="9">DP1</strain>
    </source>
</reference>
<comment type="caution">
    <text evidence="9">The sequence shown here is derived from an EMBL/GenBank/DDBJ whole genome shotgun (WGS) entry which is preliminary data.</text>
</comment>
<protein>
    <recommendedName>
        <fullName evidence="8">PHD-type domain-containing protein</fullName>
    </recommendedName>
</protein>
<evidence type="ECO:0000259" key="8">
    <source>
        <dbReference type="PROSITE" id="PS50016"/>
    </source>
</evidence>
<dbReference type="InterPro" id="IPR019787">
    <property type="entry name" value="Znf_PHD-finger"/>
</dbReference>
<feature type="domain" description="PHD-type" evidence="8">
    <location>
        <begin position="147"/>
        <end position="200"/>
    </location>
</feature>
<dbReference type="PANTHER" id="PTHR46174">
    <property type="entry name" value="CXXC-TYPE ZINC FINGER PROTEIN 1"/>
    <property type="match status" value="1"/>
</dbReference>
<dbReference type="Proteomes" id="UP001295684">
    <property type="component" value="Unassembled WGS sequence"/>
</dbReference>
<dbReference type="EMBL" id="CAMPGE010010677">
    <property type="protein sequence ID" value="CAI2369525.1"/>
    <property type="molecule type" value="Genomic_DNA"/>
</dbReference>
<dbReference type="Gene3D" id="3.30.40.10">
    <property type="entry name" value="Zinc/RING finger domain, C3HC4 (zinc finger)"/>
    <property type="match status" value="1"/>
</dbReference>
<dbReference type="SMART" id="SM00249">
    <property type="entry name" value="PHD"/>
    <property type="match status" value="1"/>
</dbReference>
<organism evidence="9 10">
    <name type="scientific">Euplotes crassus</name>
    <dbReference type="NCBI Taxonomy" id="5936"/>
    <lineage>
        <taxon>Eukaryota</taxon>
        <taxon>Sar</taxon>
        <taxon>Alveolata</taxon>
        <taxon>Ciliophora</taxon>
        <taxon>Intramacronucleata</taxon>
        <taxon>Spirotrichea</taxon>
        <taxon>Hypotrichia</taxon>
        <taxon>Euplotida</taxon>
        <taxon>Euplotidae</taxon>
        <taxon>Moneuplotes</taxon>
    </lineage>
</organism>
<evidence type="ECO:0000256" key="4">
    <source>
        <dbReference type="ARBA" id="ARBA00022833"/>
    </source>
</evidence>
<dbReference type="InterPro" id="IPR019786">
    <property type="entry name" value="Zinc_finger_PHD-type_CS"/>
</dbReference>
<dbReference type="GO" id="GO:0008270">
    <property type="term" value="F:zinc ion binding"/>
    <property type="evidence" value="ECO:0007669"/>
    <property type="project" value="UniProtKB-KW"/>
</dbReference>
<comment type="subcellular location">
    <subcellularLocation>
        <location evidence="1">Nucleus</location>
    </subcellularLocation>
</comment>
<dbReference type="InterPro" id="IPR037869">
    <property type="entry name" value="Spp1/CFP1"/>
</dbReference>
<dbReference type="PANTHER" id="PTHR46174:SF1">
    <property type="entry name" value="CXXC-TYPE ZINC FINGER PROTEIN 1"/>
    <property type="match status" value="1"/>
</dbReference>
<feature type="compositionally biased region" description="Basic and acidic residues" evidence="7">
    <location>
        <begin position="58"/>
        <end position="82"/>
    </location>
</feature>
<keyword evidence="10" id="KW-1185">Reference proteome</keyword>
<evidence type="ECO:0000256" key="6">
    <source>
        <dbReference type="PROSITE-ProRule" id="PRU00146"/>
    </source>
</evidence>
<name>A0AAD1UR63_EUPCR</name>
<gene>
    <name evidence="9" type="ORF">ECRASSUSDP1_LOCUS10826</name>
</gene>
<feature type="region of interest" description="Disordered" evidence="7">
    <location>
        <begin position="58"/>
        <end position="84"/>
    </location>
</feature>
<dbReference type="InterPro" id="IPR011011">
    <property type="entry name" value="Znf_FYVE_PHD"/>
</dbReference>
<dbReference type="InterPro" id="IPR001965">
    <property type="entry name" value="Znf_PHD"/>
</dbReference>
<keyword evidence="2" id="KW-0479">Metal-binding</keyword>
<evidence type="ECO:0000256" key="2">
    <source>
        <dbReference type="ARBA" id="ARBA00022723"/>
    </source>
</evidence>
<evidence type="ECO:0000256" key="3">
    <source>
        <dbReference type="ARBA" id="ARBA00022771"/>
    </source>
</evidence>
<evidence type="ECO:0000313" key="9">
    <source>
        <dbReference type="EMBL" id="CAI2369525.1"/>
    </source>
</evidence>
<dbReference type="Pfam" id="PF00628">
    <property type="entry name" value="PHD"/>
    <property type="match status" value="1"/>
</dbReference>
<evidence type="ECO:0000256" key="1">
    <source>
        <dbReference type="ARBA" id="ARBA00004123"/>
    </source>
</evidence>
<dbReference type="CDD" id="cd15522">
    <property type="entry name" value="PHD_TAF3"/>
    <property type="match status" value="1"/>
</dbReference>
<dbReference type="SUPFAM" id="SSF57903">
    <property type="entry name" value="FYVE/PHD zinc finger"/>
    <property type="match status" value="1"/>
</dbReference>
<keyword evidence="5" id="KW-0539">Nucleus</keyword>
<proteinExistence type="predicted"/>